<dbReference type="EMBL" id="FOMN01000011">
    <property type="protein sequence ID" value="SFD60876.1"/>
    <property type="molecule type" value="Genomic_DNA"/>
</dbReference>
<evidence type="ECO:0000313" key="2">
    <source>
        <dbReference type="EMBL" id="SFD60876.1"/>
    </source>
</evidence>
<protein>
    <submittedName>
        <fullName evidence="2">Uncharacterized protein</fullName>
    </submittedName>
</protein>
<reference evidence="3" key="1">
    <citation type="submission" date="2016-10" db="EMBL/GenBank/DDBJ databases">
        <authorList>
            <person name="Varghese N."/>
            <person name="Submissions S."/>
        </authorList>
    </citation>
    <scope>NUCLEOTIDE SEQUENCE [LARGE SCALE GENOMIC DNA]</scope>
    <source>
        <strain evidence="3">R-53102</strain>
    </source>
</reference>
<dbReference type="Proteomes" id="UP000199599">
    <property type="component" value="Unassembled WGS sequence"/>
</dbReference>
<feature type="region of interest" description="Disordered" evidence="1">
    <location>
        <begin position="111"/>
        <end position="134"/>
    </location>
</feature>
<sequence length="134" mass="14733">MTENNTNNTFKQVYKSTGEVPFEIWFAPKEAEVKYPFTEIAPEPSIKAPIFIWEGQKWVENTEVSQAAQLNDLKQTVTQIKNANSNNATNLSDLAKNQAKLLQMLTPKIVGKPAAPSATTTPTTPQVPTDGGNK</sequence>
<organism evidence="2 3">
    <name type="scientific">Lactobacillus bombicola</name>
    <dbReference type="NCBI Taxonomy" id="1505723"/>
    <lineage>
        <taxon>Bacteria</taxon>
        <taxon>Bacillati</taxon>
        <taxon>Bacillota</taxon>
        <taxon>Bacilli</taxon>
        <taxon>Lactobacillales</taxon>
        <taxon>Lactobacillaceae</taxon>
        <taxon>Lactobacillus</taxon>
    </lineage>
</organism>
<name>A0A1I1TQ52_9LACO</name>
<dbReference type="RefSeq" id="WP_090094041.1">
    <property type="nucleotide sequence ID" value="NZ_CBCRVU010000001.1"/>
</dbReference>
<gene>
    <name evidence="2" type="ORF">SAMN04487792_1569</name>
</gene>
<dbReference type="STRING" id="1505723.SAMN04487792_1569"/>
<evidence type="ECO:0000313" key="3">
    <source>
        <dbReference type="Proteomes" id="UP000199599"/>
    </source>
</evidence>
<evidence type="ECO:0000256" key="1">
    <source>
        <dbReference type="SAM" id="MobiDB-lite"/>
    </source>
</evidence>
<proteinExistence type="predicted"/>
<accession>A0A1I1TQ52</accession>
<dbReference type="AlphaFoldDB" id="A0A1I1TQ52"/>
<feature type="compositionally biased region" description="Low complexity" evidence="1">
    <location>
        <begin position="113"/>
        <end position="134"/>
    </location>
</feature>